<dbReference type="Proteomes" id="UP000253420">
    <property type="component" value="Unassembled WGS sequence"/>
</dbReference>
<dbReference type="Gene3D" id="3.40.50.1820">
    <property type="entry name" value="alpha/beta hydrolase"/>
    <property type="match status" value="1"/>
</dbReference>
<comment type="caution">
    <text evidence="1">The sequence shown here is derived from an EMBL/GenBank/DDBJ whole genome shotgun (WGS) entry which is preliminary data.</text>
</comment>
<name>A0A368KAU1_9HYPH</name>
<dbReference type="OrthoDB" id="9797755at2"/>
<dbReference type="RefSeq" id="WP_114438624.1">
    <property type="nucleotide sequence ID" value="NZ_QOZG01000001.1"/>
</dbReference>
<dbReference type="InterPro" id="IPR014586">
    <property type="entry name" value="UCP033909"/>
</dbReference>
<sequence length="386" mass="41325">MTTARISALLLTLLFLAGCGGPRAVLWHGPNSNDIVVDTAAKPADIVPIYVATSRQRSNDLSLPYNAKRSPKLNFARVDVGIPSAHKSGFVESTGYKPNPAKNFAAVAFQPYDNGKVFLEKLNAALAARPADEQEILLFVHGYNNNFADSTFREAQFVHDFGFKSVAVHYAWPSAGSLGLYAYDRDSANFARDGLAELLEIVSRSKAKRILLVGHSMGTLVVMEALRTLAISGKREPLDRLTGVMLAAPDIDVDVFEEQVRDIGKLPRPFAVLVSSKDRALNLSGRITGGHPRVGDGSSIQMLRDNGIAVLDLSAVDGGSHDVFASSPTLMTLVRRGGLTERTLQGEGQTPGEAILADGSSVIEGAASLVIYLPVRIFTAAAGLQR</sequence>
<reference evidence="1 2" key="1">
    <citation type="submission" date="2018-07" db="EMBL/GenBank/DDBJ databases">
        <title>The draft genome of Phyllobacterium salinisoli.</title>
        <authorList>
            <person name="Liu L."/>
            <person name="Li L."/>
            <person name="Zhang X."/>
            <person name="Liang L."/>
        </authorList>
    </citation>
    <scope>NUCLEOTIDE SEQUENCE [LARGE SCALE GENOMIC DNA]</scope>
    <source>
        <strain evidence="1 2">LLAN61</strain>
    </source>
</reference>
<dbReference type="PIRSF" id="PIRSF033909">
    <property type="entry name" value="UCP033909"/>
    <property type="match status" value="1"/>
</dbReference>
<dbReference type="Pfam" id="PF05990">
    <property type="entry name" value="DUF900"/>
    <property type="match status" value="1"/>
</dbReference>
<keyword evidence="2" id="KW-1185">Reference proteome</keyword>
<dbReference type="PROSITE" id="PS51257">
    <property type="entry name" value="PROKAR_LIPOPROTEIN"/>
    <property type="match status" value="1"/>
</dbReference>
<dbReference type="SUPFAM" id="SSF53474">
    <property type="entry name" value="alpha/beta-Hydrolases"/>
    <property type="match status" value="1"/>
</dbReference>
<dbReference type="PANTHER" id="PTHR36513:SF1">
    <property type="entry name" value="TRANSMEMBRANE PROTEIN"/>
    <property type="match status" value="1"/>
</dbReference>
<evidence type="ECO:0000313" key="1">
    <source>
        <dbReference type="EMBL" id="RCS25532.1"/>
    </source>
</evidence>
<dbReference type="EMBL" id="QOZG01000001">
    <property type="protein sequence ID" value="RCS25532.1"/>
    <property type="molecule type" value="Genomic_DNA"/>
</dbReference>
<dbReference type="AlphaFoldDB" id="A0A368KAU1"/>
<dbReference type="InterPro" id="IPR029058">
    <property type="entry name" value="AB_hydrolase_fold"/>
</dbReference>
<dbReference type="InterPro" id="IPR010297">
    <property type="entry name" value="DUF900_hydrolase"/>
</dbReference>
<gene>
    <name evidence="1" type="ORF">DUT91_01690</name>
</gene>
<evidence type="ECO:0000313" key="2">
    <source>
        <dbReference type="Proteomes" id="UP000253420"/>
    </source>
</evidence>
<proteinExistence type="predicted"/>
<organism evidence="1 2">
    <name type="scientific">Phyllobacterium salinisoli</name>
    <dbReference type="NCBI Taxonomy" id="1899321"/>
    <lineage>
        <taxon>Bacteria</taxon>
        <taxon>Pseudomonadati</taxon>
        <taxon>Pseudomonadota</taxon>
        <taxon>Alphaproteobacteria</taxon>
        <taxon>Hyphomicrobiales</taxon>
        <taxon>Phyllobacteriaceae</taxon>
        <taxon>Phyllobacterium</taxon>
    </lineage>
</organism>
<dbReference type="GO" id="GO:0016787">
    <property type="term" value="F:hydrolase activity"/>
    <property type="evidence" value="ECO:0007669"/>
    <property type="project" value="UniProtKB-KW"/>
</dbReference>
<dbReference type="PANTHER" id="PTHR36513">
    <property type="entry name" value="ABC TRANSMEMBRANE TYPE-1 DOMAIN-CONTAINING PROTEIN"/>
    <property type="match status" value="1"/>
</dbReference>
<protein>
    <submittedName>
        <fullName evidence="1">Alpha/beta fold hydrolase</fullName>
    </submittedName>
</protein>
<keyword evidence="1" id="KW-0378">Hydrolase</keyword>
<accession>A0A368KAU1</accession>